<dbReference type="Proteomes" id="UP000031737">
    <property type="component" value="Unassembled WGS sequence"/>
</dbReference>
<dbReference type="EMBL" id="AUPL01004766">
    <property type="protein sequence ID" value="ESL07543.1"/>
    <property type="molecule type" value="Genomic_DNA"/>
</dbReference>
<dbReference type="InterPro" id="IPR043129">
    <property type="entry name" value="ATPase_NBD"/>
</dbReference>
<keyword evidence="3" id="KW-1185">Reference proteome</keyword>
<reference evidence="2" key="1">
    <citation type="submission" date="2013-07" db="EMBL/GenBank/DDBJ databases">
        <authorList>
            <person name="Stoco P.H."/>
            <person name="Wagner G."/>
            <person name="Gerber A."/>
            <person name="Zaha A."/>
            <person name="Thompson C."/>
            <person name="Bartholomeu D.C."/>
            <person name="Luckemeyer D.D."/>
            <person name="Bahia D."/>
            <person name="Loreto E."/>
            <person name="Prestes E.B."/>
            <person name="Lima F.M."/>
            <person name="Rodrigues-Luiz G."/>
            <person name="Vallejo G.A."/>
            <person name="Filho J.F."/>
            <person name="Monteiro K.M."/>
            <person name="Tyler K.M."/>
            <person name="de Almeida L.G."/>
            <person name="Ortiz M.F."/>
            <person name="Siervo M.A."/>
            <person name="de Moraes M.H."/>
            <person name="Cunha O.L."/>
            <person name="Mendonca-Neto R."/>
            <person name="Silva R."/>
            <person name="Teixeira S.M."/>
            <person name="Murta S.M."/>
            <person name="Sincero T.C."/>
            <person name="Mendes T.A."/>
            <person name="Urmenyi T.P."/>
            <person name="Silva V.G."/>
            <person name="da Rocha W.D."/>
            <person name="Andersson B."/>
            <person name="Romanha A.J."/>
            <person name="Steindel M."/>
            <person name="de Vasconcelos A.T."/>
            <person name="Grisard E.C."/>
        </authorList>
    </citation>
    <scope>NUCLEOTIDE SEQUENCE [LARGE SCALE GENOMIC DNA]</scope>
    <source>
        <strain evidence="2">SC58</strain>
    </source>
</reference>
<dbReference type="OrthoDB" id="5132116at2759"/>
<dbReference type="AlphaFoldDB" id="A0A061IWN1"/>
<dbReference type="Pfam" id="PF00022">
    <property type="entry name" value="Actin"/>
    <property type="match status" value="1"/>
</dbReference>
<evidence type="ECO:0000313" key="3">
    <source>
        <dbReference type="Proteomes" id="UP000031737"/>
    </source>
</evidence>
<dbReference type="InterPro" id="IPR004000">
    <property type="entry name" value="Actin"/>
</dbReference>
<dbReference type="Gene3D" id="3.30.420.40">
    <property type="match status" value="2"/>
</dbReference>
<evidence type="ECO:0000256" key="1">
    <source>
        <dbReference type="RuleBase" id="RU000487"/>
    </source>
</evidence>
<comment type="caution">
    <text evidence="2">The sequence shown here is derived from an EMBL/GenBank/DDBJ whole genome shotgun (WGS) entry which is preliminary data.</text>
</comment>
<dbReference type="Gene3D" id="3.90.640.10">
    <property type="entry name" value="Actin, Chain A, domain 4"/>
    <property type="match status" value="1"/>
</dbReference>
<organism evidence="2 3">
    <name type="scientific">Trypanosoma rangeli SC58</name>
    <dbReference type="NCBI Taxonomy" id="429131"/>
    <lineage>
        <taxon>Eukaryota</taxon>
        <taxon>Discoba</taxon>
        <taxon>Euglenozoa</taxon>
        <taxon>Kinetoplastea</taxon>
        <taxon>Metakinetoplastina</taxon>
        <taxon>Trypanosomatida</taxon>
        <taxon>Trypanosomatidae</taxon>
        <taxon>Trypanosoma</taxon>
        <taxon>Herpetosoma</taxon>
    </lineage>
</organism>
<gene>
    <name evidence="2" type="ORF">TRSC58_04766</name>
</gene>
<name>A0A061IWN1_TRYRA</name>
<dbReference type="SMART" id="SM00268">
    <property type="entry name" value="ACTIN"/>
    <property type="match status" value="1"/>
</dbReference>
<comment type="similarity">
    <text evidence="1">Belongs to the actin family.</text>
</comment>
<dbReference type="SUPFAM" id="SSF53067">
    <property type="entry name" value="Actin-like ATPase domain"/>
    <property type="match status" value="2"/>
</dbReference>
<evidence type="ECO:0000313" key="2">
    <source>
        <dbReference type="EMBL" id="ESL07543.1"/>
    </source>
</evidence>
<proteinExistence type="inferred from homology"/>
<dbReference type="FunFam" id="3.30.420.40:FF:000050">
    <property type="entry name" value="Actin, alpha skeletal muscle"/>
    <property type="match status" value="1"/>
</dbReference>
<dbReference type="PRINTS" id="PR00190">
    <property type="entry name" value="ACTIN"/>
</dbReference>
<protein>
    <submittedName>
        <fullName evidence="2">Actin-like protein</fullName>
    </submittedName>
</protein>
<dbReference type="VEuPathDB" id="TriTrypDB:TRSC58_04766"/>
<sequence>MMPHHQHPVTVVDLGSCNTRLGFGGEEAPRVVESTVVGAPQHCGVIGSLLQHHSDTFAGDAAWERRGLLNLRYPVQGRCVVSYTGLEHILHDALYTWLPVVPNETPLLWVEPVCASREDREHICELMFEVFDIPLLAMTSAAAATVYSTGRTSGLVLDSGEDCTTVNAIWEGYNLQHAFHSSSMAGRTLTDRLFGYLRGKGYALSTADDRCLVEKIKRSCCYVAADAEVEMMNLRNKTRLDSYELPDEQHIYLQESQFMVPELLFNPLKGCDSGGGGVSGEVGWAEAVMHVVQKAPPFTQSYLLENIVLGGGNTLFPGIEQRLRQDMLALNTNGEQDINCIAFPDRGLAAWIGASVVASMPTFSQLCLARKDYYEKGVAAMHVRA</sequence>
<accession>A0A061IWN1</accession>
<dbReference type="PANTHER" id="PTHR11937">
    <property type="entry name" value="ACTIN"/>
    <property type="match status" value="1"/>
</dbReference>